<feature type="binding site" evidence="9">
    <location>
        <begin position="68"/>
        <end position="74"/>
    </location>
    <ligand>
        <name>S-adenosyl-L-methionine</name>
        <dbReference type="ChEBI" id="CHEBI:59789"/>
    </ligand>
</feature>
<feature type="binding site" evidence="9">
    <location>
        <position position="141"/>
    </location>
    <ligand>
        <name>S-adenosyl-L-methionine</name>
        <dbReference type="ChEBI" id="CHEBI:59789"/>
    </ligand>
</feature>
<dbReference type="Pfam" id="PF01189">
    <property type="entry name" value="Methyltr_RsmB-F"/>
    <property type="match status" value="1"/>
</dbReference>
<dbReference type="GO" id="GO:0003723">
    <property type="term" value="F:RNA binding"/>
    <property type="evidence" value="ECO:0007669"/>
    <property type="project" value="UniProtKB-UniRule"/>
</dbReference>
<protein>
    <recommendedName>
        <fullName evidence="7">NOL1/NOP2/Sun domain family member 4</fullName>
    </recommendedName>
</protein>
<keyword evidence="6" id="KW-0809">Transit peptide</keyword>
<dbReference type="PROSITE" id="PS51686">
    <property type="entry name" value="SAM_MT_RSMB_NOP"/>
    <property type="match status" value="1"/>
</dbReference>
<evidence type="ECO:0000256" key="8">
    <source>
        <dbReference type="ARBA" id="ARBA00049302"/>
    </source>
</evidence>
<feature type="binding site" evidence="9">
    <location>
        <position position="92"/>
    </location>
    <ligand>
        <name>S-adenosyl-L-methionine</name>
        <dbReference type="ChEBI" id="CHEBI:59789"/>
    </ligand>
</feature>
<evidence type="ECO:0000256" key="6">
    <source>
        <dbReference type="ARBA" id="ARBA00022946"/>
    </source>
</evidence>
<keyword evidence="3 9" id="KW-0808">Transferase</keyword>
<keyword evidence="2 9" id="KW-0489">Methyltransferase</keyword>
<dbReference type="RefSeq" id="WP_103679898.1">
    <property type="nucleotide sequence ID" value="NZ_LPWH01000055.1"/>
</dbReference>
<dbReference type="GO" id="GO:0031167">
    <property type="term" value="P:rRNA methylation"/>
    <property type="evidence" value="ECO:0007669"/>
    <property type="project" value="TreeGrafter"/>
</dbReference>
<dbReference type="InterPro" id="IPR023267">
    <property type="entry name" value="RCMT"/>
</dbReference>
<comment type="similarity">
    <text evidence="9">Belongs to the class I-like SAM-binding methyltransferase superfamily. RsmB/NOP family.</text>
</comment>
<keyword evidence="4 9" id="KW-0949">S-adenosyl-L-methionine</keyword>
<accession>A0A2S4JU90</accession>
<dbReference type="InterPro" id="IPR029063">
    <property type="entry name" value="SAM-dependent_MTases_sf"/>
</dbReference>
<sequence length="263" mass="29023">MSSRKPTGEALFHEYYRELFGDRWDSLRNALAGDSPRIALGDPPYYLDPASAAVARLLPLGKKNLDLCAAPGGKTLILASRLGEGATLTANERSRARRERLRRVLKEHLPGDLHPRLHVTGHDAQRWGLHEPNQYDAILADVPCSSERHVLADPLELARWNPKRIRRIATTQFAILAAAIDSARPGGYILYVTCALTDQENDLLLERALARRGQRVEAVSLDPASLSGEGLSSPEATTWGLQILPDRCDGAGPLYCALLRRRN</sequence>
<organism evidence="11 12">
    <name type="scientific">Alkalispirochaeta sphaeroplastigenens</name>
    <dbReference type="NCBI Taxonomy" id="1187066"/>
    <lineage>
        <taxon>Bacteria</taxon>
        <taxon>Pseudomonadati</taxon>
        <taxon>Spirochaetota</taxon>
        <taxon>Spirochaetia</taxon>
        <taxon>Spirochaetales</taxon>
        <taxon>Spirochaetaceae</taxon>
        <taxon>Alkalispirochaeta</taxon>
    </lineage>
</organism>
<evidence type="ECO:0000259" key="10">
    <source>
        <dbReference type="PROSITE" id="PS51686"/>
    </source>
</evidence>
<dbReference type="InterPro" id="IPR001678">
    <property type="entry name" value="MeTrfase_RsmB-F_NOP2_dom"/>
</dbReference>
<evidence type="ECO:0000256" key="9">
    <source>
        <dbReference type="PROSITE-ProRule" id="PRU01023"/>
    </source>
</evidence>
<reference evidence="12" key="1">
    <citation type="submission" date="2015-12" db="EMBL/GenBank/DDBJ databases">
        <authorList>
            <person name="Lodha T.D."/>
            <person name="Chintalapati S."/>
            <person name="Chintalapati V.R."/>
            <person name="Sravanthi T."/>
        </authorList>
    </citation>
    <scope>NUCLEOTIDE SEQUENCE [LARGE SCALE GENOMIC DNA]</scope>
    <source>
        <strain evidence="12">JC133</strain>
    </source>
</reference>
<dbReference type="PANTHER" id="PTHR22808">
    <property type="entry name" value="NCL1 YEAST -RELATED NOL1/NOP2/FMU SUN DOMAIN-CONTAINING"/>
    <property type="match status" value="1"/>
</dbReference>
<dbReference type="InterPro" id="IPR049560">
    <property type="entry name" value="MeTrfase_RsmB-F_NOP2_cat"/>
</dbReference>
<comment type="caution">
    <text evidence="11">The sequence shown here is derived from an EMBL/GenBank/DDBJ whole genome shotgun (WGS) entry which is preliminary data.</text>
</comment>
<dbReference type="Gene3D" id="3.40.50.150">
    <property type="entry name" value="Vaccinia Virus protein VP39"/>
    <property type="match status" value="1"/>
</dbReference>
<feature type="active site" description="Nucleophile" evidence="9">
    <location>
        <position position="194"/>
    </location>
</feature>
<evidence type="ECO:0000256" key="3">
    <source>
        <dbReference type="ARBA" id="ARBA00022679"/>
    </source>
</evidence>
<name>A0A2S4JU90_9SPIO</name>
<dbReference type="PRINTS" id="PR02008">
    <property type="entry name" value="RCMTFAMILY"/>
</dbReference>
<dbReference type="PANTHER" id="PTHR22808:SF3">
    <property type="entry name" value="5-METHYLCYTOSINE RRNA METHYLTRANSFERASE NSUN4"/>
    <property type="match status" value="1"/>
</dbReference>
<feature type="domain" description="SAM-dependent MTase RsmB/NOP-type" evidence="10">
    <location>
        <begin position="1"/>
        <end position="262"/>
    </location>
</feature>
<dbReference type="GO" id="GO:0008173">
    <property type="term" value="F:RNA methyltransferase activity"/>
    <property type="evidence" value="ECO:0007669"/>
    <property type="project" value="InterPro"/>
</dbReference>
<evidence type="ECO:0000256" key="2">
    <source>
        <dbReference type="ARBA" id="ARBA00022603"/>
    </source>
</evidence>
<feature type="binding site" evidence="9">
    <location>
        <position position="123"/>
    </location>
    <ligand>
        <name>S-adenosyl-L-methionine</name>
        <dbReference type="ChEBI" id="CHEBI:59789"/>
    </ligand>
</feature>
<evidence type="ECO:0000313" key="11">
    <source>
        <dbReference type="EMBL" id="POR03053.1"/>
    </source>
</evidence>
<dbReference type="AlphaFoldDB" id="A0A2S4JU90"/>
<dbReference type="OrthoDB" id="9810297at2"/>
<keyword evidence="1" id="KW-0698">rRNA processing</keyword>
<dbReference type="SUPFAM" id="SSF53335">
    <property type="entry name" value="S-adenosyl-L-methionine-dependent methyltransferases"/>
    <property type="match status" value="1"/>
</dbReference>
<evidence type="ECO:0000256" key="4">
    <source>
        <dbReference type="ARBA" id="ARBA00022691"/>
    </source>
</evidence>
<keyword evidence="5 9" id="KW-0694">RNA-binding</keyword>
<dbReference type="EMBL" id="LPWH01000055">
    <property type="protein sequence ID" value="POR03053.1"/>
    <property type="molecule type" value="Genomic_DNA"/>
</dbReference>
<gene>
    <name evidence="11" type="ORF">AU468_05710</name>
</gene>
<dbReference type="Proteomes" id="UP000237350">
    <property type="component" value="Unassembled WGS sequence"/>
</dbReference>
<evidence type="ECO:0000256" key="5">
    <source>
        <dbReference type="ARBA" id="ARBA00022884"/>
    </source>
</evidence>
<comment type="catalytic activity">
    <reaction evidence="8">
        <text>a cytidine in rRNA + S-adenosyl-L-methionine = a 5-methylcytidine in rRNA + S-adenosyl-L-homocysteine + H(+)</text>
        <dbReference type="Rhea" id="RHEA:61484"/>
        <dbReference type="Rhea" id="RHEA-COMP:15836"/>
        <dbReference type="Rhea" id="RHEA-COMP:15837"/>
        <dbReference type="ChEBI" id="CHEBI:15378"/>
        <dbReference type="ChEBI" id="CHEBI:57856"/>
        <dbReference type="ChEBI" id="CHEBI:59789"/>
        <dbReference type="ChEBI" id="CHEBI:74483"/>
        <dbReference type="ChEBI" id="CHEBI:82748"/>
    </reaction>
</comment>
<evidence type="ECO:0000313" key="12">
    <source>
        <dbReference type="Proteomes" id="UP000237350"/>
    </source>
</evidence>
<evidence type="ECO:0000256" key="1">
    <source>
        <dbReference type="ARBA" id="ARBA00022552"/>
    </source>
</evidence>
<evidence type="ECO:0000256" key="7">
    <source>
        <dbReference type="ARBA" id="ARBA00042050"/>
    </source>
</evidence>
<proteinExistence type="inferred from homology"/>
<keyword evidence="12" id="KW-1185">Reference proteome</keyword>